<feature type="compositionally biased region" description="Pro residues" evidence="10">
    <location>
        <begin position="537"/>
        <end position="546"/>
    </location>
</feature>
<dbReference type="GO" id="GO:0045211">
    <property type="term" value="C:postsynaptic membrane"/>
    <property type="evidence" value="ECO:0007669"/>
    <property type="project" value="UniProtKB-SubCell"/>
</dbReference>
<dbReference type="SMART" id="SM00225">
    <property type="entry name" value="BTB"/>
    <property type="match status" value="1"/>
</dbReference>
<comment type="function">
    <text evidence="9">Auxiliary subunit of GABA-B receptors that determine the pharmacology and kinetics of the receptor response. Increases agonist potency and markedly alter the G-protein signaling of the receptors by accelerating onset and promoting desensitization.</text>
</comment>
<feature type="compositionally biased region" description="Pro residues" evidence="10">
    <location>
        <begin position="659"/>
        <end position="672"/>
    </location>
</feature>
<proteinExistence type="predicted"/>
<dbReference type="InterPro" id="IPR000210">
    <property type="entry name" value="BTB/POZ_dom"/>
</dbReference>
<evidence type="ECO:0000256" key="5">
    <source>
        <dbReference type="ARBA" id="ARBA00023257"/>
    </source>
</evidence>
<evidence type="ECO:0000313" key="13">
    <source>
        <dbReference type="Proteomes" id="UP000694397"/>
    </source>
</evidence>
<comment type="subcellular location">
    <subcellularLocation>
        <location evidence="7">Postsynaptic cell membrane</location>
    </subcellularLocation>
    <subcellularLocation>
        <location evidence="8">Presynaptic cell membrane</location>
    </subcellularLocation>
</comment>
<dbReference type="CDD" id="cd18367">
    <property type="entry name" value="BTB_POZ_KCTD8-like"/>
    <property type="match status" value="1"/>
</dbReference>
<evidence type="ECO:0000256" key="7">
    <source>
        <dbReference type="ARBA" id="ARBA00034100"/>
    </source>
</evidence>
<keyword evidence="5" id="KW-0628">Postsynaptic cell membrane</keyword>
<evidence type="ECO:0000256" key="4">
    <source>
        <dbReference type="ARBA" id="ARBA00023136"/>
    </source>
</evidence>
<dbReference type="GeneTree" id="ENSGT00940000163673"/>
<feature type="region of interest" description="Disordered" evidence="10">
    <location>
        <begin position="328"/>
        <end position="379"/>
    </location>
</feature>
<evidence type="ECO:0000256" key="10">
    <source>
        <dbReference type="SAM" id="MobiDB-lite"/>
    </source>
</evidence>
<dbReference type="CDD" id="cd22216">
    <property type="entry name" value="H1_KCTD12b"/>
    <property type="match status" value="1"/>
</dbReference>
<reference evidence="12" key="3">
    <citation type="submission" date="2025-09" db="UniProtKB">
        <authorList>
            <consortium name="Ensembl"/>
        </authorList>
    </citation>
    <scope>IDENTIFICATION</scope>
</reference>
<dbReference type="GO" id="GO:0008277">
    <property type="term" value="P:regulation of G protein-coupled receptor signaling pathway"/>
    <property type="evidence" value="ECO:0007669"/>
    <property type="project" value="TreeGrafter"/>
</dbReference>
<dbReference type="AlphaFoldDB" id="A0A8C9V224"/>
<gene>
    <name evidence="12" type="primary">kctd12b</name>
</gene>
<protein>
    <submittedName>
        <fullName evidence="12">Potassium channel tetramerisation domain containing 12b</fullName>
    </submittedName>
</protein>
<dbReference type="Ensembl" id="ENSSFOT00015016795.2">
    <property type="protein sequence ID" value="ENSSFOP00015016606.2"/>
    <property type="gene ID" value="ENSSFOG00015010721.2"/>
</dbReference>
<feature type="region of interest" description="Disordered" evidence="10">
    <location>
        <begin position="122"/>
        <end position="143"/>
    </location>
</feature>
<dbReference type="RefSeq" id="XP_029113486.1">
    <property type="nucleotide sequence ID" value="XM_029257653.1"/>
</dbReference>
<dbReference type="Pfam" id="PF23110">
    <property type="entry name" value="H1_KCTD8_12_16"/>
    <property type="match status" value="1"/>
</dbReference>
<evidence type="ECO:0000259" key="11">
    <source>
        <dbReference type="SMART" id="SM00225"/>
    </source>
</evidence>
<dbReference type="SUPFAM" id="SSF54695">
    <property type="entry name" value="POZ domain"/>
    <property type="match status" value="1"/>
</dbReference>
<dbReference type="GO" id="GO:0043235">
    <property type="term" value="C:receptor complex"/>
    <property type="evidence" value="ECO:0007669"/>
    <property type="project" value="TreeGrafter"/>
</dbReference>
<feature type="domain" description="BTB" evidence="11">
    <location>
        <begin position="19"/>
        <end position="122"/>
    </location>
</feature>
<feature type="region of interest" description="Disordered" evidence="10">
    <location>
        <begin position="410"/>
        <end position="700"/>
    </location>
</feature>
<dbReference type="RefSeq" id="XP_029113487.1">
    <property type="nucleotide sequence ID" value="XM_029257654.1"/>
</dbReference>
<evidence type="ECO:0000313" key="12">
    <source>
        <dbReference type="Ensembl" id="ENSSFOP00015016606.2"/>
    </source>
</evidence>
<dbReference type="GO" id="GO:0051260">
    <property type="term" value="P:protein homooligomerization"/>
    <property type="evidence" value="ECO:0007669"/>
    <property type="project" value="InterPro"/>
</dbReference>
<dbReference type="PANTHER" id="PTHR14499">
    <property type="entry name" value="POTASSIUM CHANNEL TETRAMERIZATION DOMAIN-CONTAINING"/>
    <property type="match status" value="1"/>
</dbReference>
<feature type="compositionally biased region" description="Pro residues" evidence="10">
    <location>
        <begin position="457"/>
        <end position="466"/>
    </location>
</feature>
<evidence type="ECO:0000256" key="1">
    <source>
        <dbReference type="ARBA" id="ARBA00022475"/>
    </source>
</evidence>
<keyword evidence="2" id="KW-0597">Phosphoprotein</keyword>
<evidence type="ECO:0000256" key="3">
    <source>
        <dbReference type="ARBA" id="ARBA00023018"/>
    </source>
</evidence>
<keyword evidence="6" id="KW-0966">Cell projection</keyword>
<dbReference type="InterPro" id="IPR011333">
    <property type="entry name" value="SKP1/BTB/POZ_sf"/>
</dbReference>
<name>A0A8C9V224_SCLFO</name>
<dbReference type="RefSeq" id="XP_029113484.1">
    <property type="nucleotide sequence ID" value="XM_029257651.1"/>
</dbReference>
<dbReference type="RefSeq" id="XP_029113485.1">
    <property type="nucleotide sequence ID" value="XM_029257652.1"/>
</dbReference>
<keyword evidence="3" id="KW-0770">Synapse</keyword>
<keyword evidence="1" id="KW-1003">Cell membrane</keyword>
<dbReference type="Pfam" id="PF02214">
    <property type="entry name" value="BTB_2"/>
    <property type="match status" value="1"/>
</dbReference>
<keyword evidence="4" id="KW-0472">Membrane</keyword>
<reference evidence="12 13" key="1">
    <citation type="submission" date="2019-04" db="EMBL/GenBank/DDBJ databases">
        <authorList>
            <consortium name="Wellcome Sanger Institute Data Sharing"/>
        </authorList>
    </citation>
    <scope>NUCLEOTIDE SEQUENCE [LARGE SCALE GENOMIC DNA]</scope>
</reference>
<dbReference type="Proteomes" id="UP000694397">
    <property type="component" value="Chromosome 13"/>
</dbReference>
<evidence type="ECO:0000256" key="2">
    <source>
        <dbReference type="ARBA" id="ARBA00022553"/>
    </source>
</evidence>
<accession>A0A8C9V224</accession>
<dbReference type="GeneID" id="108925200"/>
<feature type="compositionally biased region" description="Pro residues" evidence="10">
    <location>
        <begin position="569"/>
        <end position="578"/>
    </location>
</feature>
<dbReference type="InterPro" id="IPR003131">
    <property type="entry name" value="T1-type_BTB"/>
</dbReference>
<organism evidence="12 13">
    <name type="scientific">Scleropages formosus</name>
    <name type="common">Asian bonytongue</name>
    <name type="synonym">Osteoglossum formosum</name>
    <dbReference type="NCBI Taxonomy" id="113540"/>
    <lineage>
        <taxon>Eukaryota</taxon>
        <taxon>Metazoa</taxon>
        <taxon>Chordata</taxon>
        <taxon>Craniata</taxon>
        <taxon>Vertebrata</taxon>
        <taxon>Euteleostomi</taxon>
        <taxon>Actinopterygii</taxon>
        <taxon>Neopterygii</taxon>
        <taxon>Teleostei</taxon>
        <taxon>Osteoglossocephala</taxon>
        <taxon>Osteoglossomorpha</taxon>
        <taxon>Osteoglossiformes</taxon>
        <taxon>Osteoglossidae</taxon>
        <taxon>Scleropages</taxon>
    </lineage>
</organism>
<feature type="compositionally biased region" description="Polar residues" evidence="10">
    <location>
        <begin position="362"/>
        <end position="375"/>
    </location>
</feature>
<feature type="compositionally biased region" description="Pro residues" evidence="10">
    <location>
        <begin position="489"/>
        <end position="498"/>
    </location>
</feature>
<feature type="compositionally biased region" description="Polar residues" evidence="10">
    <location>
        <begin position="622"/>
        <end position="640"/>
    </location>
</feature>
<feature type="compositionally biased region" description="Pro residues" evidence="10">
    <location>
        <begin position="553"/>
        <end position="562"/>
    </location>
</feature>
<evidence type="ECO:0000256" key="6">
    <source>
        <dbReference type="ARBA" id="ARBA00023273"/>
    </source>
</evidence>
<dbReference type="OrthoDB" id="2414723at2759"/>
<dbReference type="GO" id="GO:0042734">
    <property type="term" value="C:presynaptic membrane"/>
    <property type="evidence" value="ECO:0007669"/>
    <property type="project" value="UniProtKB-SubCell"/>
</dbReference>
<feature type="compositionally biased region" description="Low complexity" evidence="10">
    <location>
        <begin position="641"/>
        <end position="658"/>
    </location>
</feature>
<reference evidence="12" key="2">
    <citation type="submission" date="2025-08" db="UniProtKB">
        <authorList>
            <consortium name="Ensembl"/>
        </authorList>
    </citation>
    <scope>IDENTIFICATION</scope>
</reference>
<dbReference type="InterPro" id="IPR057093">
    <property type="entry name" value="H1_KCTD8_12_16"/>
</dbReference>
<sequence length="741" mass="79745">MALPDNPSGCPGEEPPFPEIVELNVGGQVYITRYTTLTSVPDSLLGEMFSRRSAKGLARDNKGRFFVDRDGFLFRYILDYMRDQQLVLPDHFPERGRLQREAEFFNLPELVKLLAPRISKQNSLGDEGCQSDPEESSPNTESVRNLATLGAAAAACAALVQGGSGDGKRSGFITVGYRGSYTLGRDSQTDAKFRRVARIMVCGKTSLAKEVFGDTLNESRDPDRPPERYTSRYYLKFTFLEQAFDKLADAGFHMVACNSTGTCAFAHEQTDDKIWTSYTEYVFYRGRLTHPTPAGEQCSSTVLDDLLMPEPSTAATFAQAECSTALDLRHGSSAESPPPPPFHPLSHNFQLLPSSPPAFNPGPSTDSETPQSLSFNKPPPLVLNPQPPLVFNTHFLCAPSTPPFLALNTPPPKAPATPPLLALDTPPPQAPATPPFLALDTPPAQAPATPPLLALDTPPPQAPATPPFLALDTPPAQAPATPPFLALDTPPPQAPATPPFLALDTPPAQAPATPPFLALDTPPAQAPATPPFLALDTPPPQAPDTPPFLALDTPPPQAPGSPPLLGLHSPPPQPPSTPPFLALDTPPPQDPNTSLPQSPRLPPLLTVNTTPLQSVDIPLQPVLNSNPPQESSAPQSEEANTSSPTLLPTLDPLPATLPTSPPPLPTASPPRPNTLALQTLPRLPSKENGAPPSADPVEEEKKLLEEELRKCIEDFKKIRIPKLFPNRKRHWQNDLLKKYNV</sequence>
<evidence type="ECO:0000256" key="9">
    <source>
        <dbReference type="ARBA" id="ARBA00057758"/>
    </source>
</evidence>
<dbReference type="PANTHER" id="PTHR14499:SF30">
    <property type="entry name" value="POTASSIUM CHANNEL TETRAMERISATION DOMAIN CONTAINING 12B"/>
    <property type="match status" value="1"/>
</dbReference>
<evidence type="ECO:0000256" key="8">
    <source>
        <dbReference type="ARBA" id="ARBA00034111"/>
    </source>
</evidence>
<keyword evidence="13" id="KW-1185">Reference proteome</keyword>
<dbReference type="PRINTS" id="PR01217">
    <property type="entry name" value="PRICHEXTENSN"/>
</dbReference>
<feature type="compositionally biased region" description="Pro residues" evidence="10">
    <location>
        <begin position="425"/>
        <end position="434"/>
    </location>
</feature>
<dbReference type="Gene3D" id="3.30.710.10">
    <property type="entry name" value="Potassium Channel Kv1.1, Chain A"/>
    <property type="match status" value="1"/>
</dbReference>
<feature type="compositionally biased region" description="Low complexity" evidence="10">
    <location>
        <begin position="594"/>
        <end position="612"/>
    </location>
</feature>